<dbReference type="Proteomes" id="UP000823914">
    <property type="component" value="Unassembled WGS sequence"/>
</dbReference>
<proteinExistence type="predicted"/>
<name>A0A9E2NZK7_9SPIR</name>
<comment type="caution">
    <text evidence="1">The sequence shown here is derived from an EMBL/GenBank/DDBJ whole genome shotgun (WGS) entry which is preliminary data.</text>
</comment>
<evidence type="ECO:0000313" key="1">
    <source>
        <dbReference type="EMBL" id="MBU3850400.1"/>
    </source>
</evidence>
<evidence type="ECO:0000313" key="2">
    <source>
        <dbReference type="Proteomes" id="UP000823914"/>
    </source>
</evidence>
<sequence>MRIVLMHFLNPENTKHSQIIRNLVDSASKKGHTVEVIDGQKDLSTFRFTPYEYIALLTPTLGFFGGKVPPIVSEVLANCGVVGGKKSCALVLPSLFGAEKACKALMKAMEKEGMFVDYFDIVQSPEHATHVGTFLG</sequence>
<dbReference type="AlphaFoldDB" id="A0A9E2NZK7"/>
<reference evidence="1" key="1">
    <citation type="journal article" date="2021" name="PeerJ">
        <title>Extensive microbial diversity within the chicken gut microbiome revealed by metagenomics and culture.</title>
        <authorList>
            <person name="Gilroy R."/>
            <person name="Ravi A."/>
            <person name="Getino M."/>
            <person name="Pursley I."/>
            <person name="Horton D.L."/>
            <person name="Alikhan N.F."/>
            <person name="Baker D."/>
            <person name="Gharbi K."/>
            <person name="Hall N."/>
            <person name="Watson M."/>
            <person name="Adriaenssens E.M."/>
            <person name="Foster-Nyarko E."/>
            <person name="Jarju S."/>
            <person name="Secka A."/>
            <person name="Antonio M."/>
            <person name="Oren A."/>
            <person name="Chaudhuri R.R."/>
            <person name="La Ragione R."/>
            <person name="Hildebrand F."/>
            <person name="Pallen M.J."/>
        </authorList>
    </citation>
    <scope>NUCLEOTIDE SEQUENCE</scope>
    <source>
        <strain evidence="1">Gambia15-2214</strain>
    </source>
</reference>
<gene>
    <name evidence="1" type="ORF">IAA16_07535</name>
</gene>
<protein>
    <submittedName>
        <fullName evidence="1">Uncharacterized protein</fullName>
    </submittedName>
</protein>
<reference evidence="1" key="2">
    <citation type="submission" date="2021-04" db="EMBL/GenBank/DDBJ databases">
        <authorList>
            <person name="Gilroy R."/>
        </authorList>
    </citation>
    <scope>NUCLEOTIDE SEQUENCE</scope>
    <source>
        <strain evidence="1">Gambia15-2214</strain>
    </source>
</reference>
<organism evidence="1 2">
    <name type="scientific">Candidatus Treponema excrementipullorum</name>
    <dbReference type="NCBI Taxonomy" id="2838768"/>
    <lineage>
        <taxon>Bacteria</taxon>
        <taxon>Pseudomonadati</taxon>
        <taxon>Spirochaetota</taxon>
        <taxon>Spirochaetia</taxon>
        <taxon>Spirochaetales</taxon>
        <taxon>Treponemataceae</taxon>
        <taxon>Treponema</taxon>
    </lineage>
</organism>
<dbReference type="EMBL" id="JAHLFV010000177">
    <property type="protein sequence ID" value="MBU3850400.1"/>
    <property type="molecule type" value="Genomic_DNA"/>
</dbReference>
<accession>A0A9E2NZK7</accession>